<sequence>MKLSIKKLSCMALLVAMTMMQTSCDELLGETDNPVKKALTLDKTTLEMAYGNGKEVTLEATVSPADAEDPDITWSSSDESVATVDDEGVVHAVGAGTAVITAKAGSKKATCDVSVVVNLETPLTFEAAKAGVTVKFNKSGNIVAPNVEYSLDGGITWKDDLTADGVTLAAAGDKISFRGTNETYGGTSWNDCYQFELSDETFAYGNVMSLINKDNYPTNKTLTAGYAFMGLFYMQENLKNKDADHQIYLPAKTLTRYCYFSMFAGCTSLTTAPELPAKTLAENCYNSMFSNCKSLTTAPELPAKTLKKLCYYSMFFDCTSLTTAPELPATTLAEKCYNSMFSFCKNLTTAPEKLPATTLAEGCYYDMFSWCESLTTAPELPATTLAEECYNSMFSFCTSLTTAPKLPATEMKKNCYSCMFSNCEKLTTAPELPAKTLAEDCYYSIFMGCKKLSSVTCKATDLSASGCLADWLNGAGTDESVTTKTIYISSAYSAYIADMNSNLAGTADDAQINTNVPWKKGGVGIPAGWTIAAAAE</sequence>
<dbReference type="Gene3D" id="3.80.10.10">
    <property type="entry name" value="Ribonuclease Inhibitor"/>
    <property type="match status" value="1"/>
</dbReference>
<feature type="signal peptide" evidence="1">
    <location>
        <begin position="1"/>
        <end position="25"/>
    </location>
</feature>
<dbReference type="SUPFAM" id="SSF49373">
    <property type="entry name" value="Invasin/intimin cell-adhesion fragments"/>
    <property type="match status" value="1"/>
</dbReference>
<dbReference type="SMART" id="SM00635">
    <property type="entry name" value="BID_2"/>
    <property type="match status" value="1"/>
</dbReference>
<accession>A0A1H5VNT6</accession>
<evidence type="ECO:0000313" key="4">
    <source>
        <dbReference type="Proteomes" id="UP000236735"/>
    </source>
</evidence>
<dbReference type="Gene3D" id="2.60.40.1080">
    <property type="match status" value="1"/>
</dbReference>
<dbReference type="AlphaFoldDB" id="A0A1H5VNT6"/>
<keyword evidence="1" id="KW-0732">Signal</keyword>
<protein>
    <submittedName>
        <fullName evidence="3">Leucine rich repeat-containing protein</fullName>
    </submittedName>
</protein>
<proteinExistence type="predicted"/>
<feature type="domain" description="BIG2" evidence="2">
    <location>
        <begin position="35"/>
        <end position="114"/>
    </location>
</feature>
<evidence type="ECO:0000256" key="1">
    <source>
        <dbReference type="SAM" id="SignalP"/>
    </source>
</evidence>
<organism evidence="3 4">
    <name type="scientific">Xylanibacter ruminicola</name>
    <name type="common">Prevotella ruminicola</name>
    <dbReference type="NCBI Taxonomy" id="839"/>
    <lineage>
        <taxon>Bacteria</taxon>
        <taxon>Pseudomonadati</taxon>
        <taxon>Bacteroidota</taxon>
        <taxon>Bacteroidia</taxon>
        <taxon>Bacteroidales</taxon>
        <taxon>Prevotellaceae</taxon>
        <taxon>Xylanibacter</taxon>
    </lineage>
</organism>
<reference evidence="3 4" key="1">
    <citation type="submission" date="2016-10" db="EMBL/GenBank/DDBJ databases">
        <authorList>
            <person name="de Groot N.N."/>
        </authorList>
    </citation>
    <scope>NUCLEOTIDE SEQUENCE [LARGE SCALE GENOMIC DNA]</scope>
    <source>
        <strain evidence="3 4">AR32</strain>
    </source>
</reference>
<dbReference type="Proteomes" id="UP000236735">
    <property type="component" value="Unassembled WGS sequence"/>
</dbReference>
<gene>
    <name evidence="3" type="ORF">SAMN05216354_1950</name>
</gene>
<name>A0A1H5VNT6_XYLRU</name>
<evidence type="ECO:0000259" key="2">
    <source>
        <dbReference type="SMART" id="SM00635"/>
    </source>
</evidence>
<dbReference type="Pfam" id="PF02368">
    <property type="entry name" value="Big_2"/>
    <property type="match status" value="1"/>
</dbReference>
<dbReference type="InterPro" id="IPR003343">
    <property type="entry name" value="Big_2"/>
</dbReference>
<evidence type="ECO:0000313" key="3">
    <source>
        <dbReference type="EMBL" id="SEF88880.1"/>
    </source>
</evidence>
<dbReference type="InterPro" id="IPR008964">
    <property type="entry name" value="Invasin/intimin_cell_adhesion"/>
</dbReference>
<dbReference type="InterPro" id="IPR032675">
    <property type="entry name" value="LRR_dom_sf"/>
</dbReference>
<feature type="chain" id="PRO_5009287449" evidence="1">
    <location>
        <begin position="26"/>
        <end position="536"/>
    </location>
</feature>
<dbReference type="EMBL" id="FNUV01000005">
    <property type="protein sequence ID" value="SEF88880.1"/>
    <property type="molecule type" value="Genomic_DNA"/>
</dbReference>
<dbReference type="RefSeq" id="WP_146063141.1">
    <property type="nucleotide sequence ID" value="NZ_FNUV01000005.1"/>
</dbReference>